<feature type="transmembrane region" description="Helical" evidence="1">
    <location>
        <begin position="53"/>
        <end position="70"/>
    </location>
</feature>
<keyword evidence="3" id="KW-1185">Reference proteome</keyword>
<sequence>MRSPPVVTHWNRSPAPWTVPLTVVTALLAVAAIVVHVLGLGNPALNATGGPRNLLIVATFAMALITYVTARARRR</sequence>
<keyword evidence="1" id="KW-0812">Transmembrane</keyword>
<evidence type="ECO:0000313" key="3">
    <source>
        <dbReference type="Proteomes" id="UP000008838"/>
    </source>
</evidence>
<proteinExistence type="predicted"/>
<evidence type="ECO:0000256" key="1">
    <source>
        <dbReference type="SAM" id="Phobius"/>
    </source>
</evidence>
<dbReference type="Proteomes" id="UP000008838">
    <property type="component" value="Chromosome"/>
</dbReference>
<organism evidence="2 3">
    <name type="scientific">Kocuria rhizophila (strain ATCC 9341 / DSM 348 / NBRC 103217 / DC2201)</name>
    <dbReference type="NCBI Taxonomy" id="378753"/>
    <lineage>
        <taxon>Bacteria</taxon>
        <taxon>Bacillati</taxon>
        <taxon>Actinomycetota</taxon>
        <taxon>Actinomycetes</taxon>
        <taxon>Micrococcales</taxon>
        <taxon>Micrococcaceae</taxon>
        <taxon>Kocuria</taxon>
    </lineage>
</organism>
<feature type="transmembrane region" description="Helical" evidence="1">
    <location>
        <begin position="21"/>
        <end position="41"/>
    </location>
</feature>
<evidence type="ECO:0000313" key="2">
    <source>
        <dbReference type="EMBL" id="BAG30119.1"/>
    </source>
</evidence>
<keyword evidence="1" id="KW-1133">Transmembrane helix</keyword>
<protein>
    <submittedName>
        <fullName evidence="2">Hypothetical membrane protein</fullName>
    </submittedName>
</protein>
<dbReference type="HOGENOM" id="CLU_2770485_0_0_11"/>
<dbReference type="KEGG" id="krh:KRH_17720"/>
<keyword evidence="1" id="KW-0472">Membrane</keyword>
<dbReference type="eggNOG" id="ENOG50329Q0">
    <property type="taxonomic scope" value="Bacteria"/>
</dbReference>
<dbReference type="AlphaFoldDB" id="B2GLP5"/>
<dbReference type="EMBL" id="AP009152">
    <property type="protein sequence ID" value="BAG30119.1"/>
    <property type="molecule type" value="Genomic_DNA"/>
</dbReference>
<name>B2GLP5_KOCRD</name>
<reference evidence="2 3" key="1">
    <citation type="journal article" date="2008" name="J. Bacteriol.">
        <title>Complete genome sequence of the soil actinomycete Kocuria rhizophila.</title>
        <authorList>
            <person name="Takarada H."/>
            <person name="Sekine M."/>
            <person name="Kosugi H."/>
            <person name="Matsuo Y."/>
            <person name="Fujisawa T."/>
            <person name="Omata S."/>
            <person name="Kishi E."/>
            <person name="Shimizu A."/>
            <person name="Tsukatani N."/>
            <person name="Tanikawa S."/>
            <person name="Fujita N."/>
            <person name="Harayama S."/>
        </authorList>
    </citation>
    <scope>NUCLEOTIDE SEQUENCE [LARGE SCALE GENOMIC DNA]</scope>
    <source>
        <strain evidence="3">ATCC 9341 / DSM 348 / NBRC 103217 / DC2201</strain>
    </source>
</reference>
<gene>
    <name evidence="2" type="ordered locus">KRH_17720</name>
</gene>
<accession>B2GLP5</accession>